<dbReference type="EMBL" id="JAYMYQ010000010">
    <property type="protein sequence ID" value="KAK7308226.1"/>
    <property type="molecule type" value="Genomic_DNA"/>
</dbReference>
<dbReference type="Proteomes" id="UP001367508">
    <property type="component" value="Unassembled WGS sequence"/>
</dbReference>
<organism evidence="1 2">
    <name type="scientific">Canavalia gladiata</name>
    <name type="common">Sword bean</name>
    <name type="synonym">Dolichos gladiatus</name>
    <dbReference type="NCBI Taxonomy" id="3824"/>
    <lineage>
        <taxon>Eukaryota</taxon>
        <taxon>Viridiplantae</taxon>
        <taxon>Streptophyta</taxon>
        <taxon>Embryophyta</taxon>
        <taxon>Tracheophyta</taxon>
        <taxon>Spermatophyta</taxon>
        <taxon>Magnoliopsida</taxon>
        <taxon>eudicotyledons</taxon>
        <taxon>Gunneridae</taxon>
        <taxon>Pentapetalae</taxon>
        <taxon>rosids</taxon>
        <taxon>fabids</taxon>
        <taxon>Fabales</taxon>
        <taxon>Fabaceae</taxon>
        <taxon>Papilionoideae</taxon>
        <taxon>50 kb inversion clade</taxon>
        <taxon>NPAAA clade</taxon>
        <taxon>indigoferoid/millettioid clade</taxon>
        <taxon>Phaseoleae</taxon>
        <taxon>Canavalia</taxon>
    </lineage>
</organism>
<sequence>MLFAKRLNATACKVLKLAMCLEEVQEWDLRLPRQVNLNINSDENGKDVGKAQVNTGVGQVIRRNAYNVVAWWEMQATYSKAHVEKKIGGQERIFPLVNLSACWLGRIRRQACEGGAKPRGGGNKKEVLWEERDRRTELQSAEWKRETTLPGFPFFF</sequence>
<evidence type="ECO:0000313" key="2">
    <source>
        <dbReference type="Proteomes" id="UP001367508"/>
    </source>
</evidence>
<proteinExistence type="predicted"/>
<evidence type="ECO:0000313" key="1">
    <source>
        <dbReference type="EMBL" id="KAK7308226.1"/>
    </source>
</evidence>
<name>A0AAN9PRV8_CANGL</name>
<accession>A0AAN9PRV8</accession>
<protein>
    <submittedName>
        <fullName evidence="1">Uncharacterized protein</fullName>
    </submittedName>
</protein>
<comment type="caution">
    <text evidence="1">The sequence shown here is derived from an EMBL/GenBank/DDBJ whole genome shotgun (WGS) entry which is preliminary data.</text>
</comment>
<gene>
    <name evidence="1" type="ORF">VNO77_41827</name>
</gene>
<keyword evidence="2" id="KW-1185">Reference proteome</keyword>
<dbReference type="AlphaFoldDB" id="A0AAN9PRV8"/>
<reference evidence="1 2" key="1">
    <citation type="submission" date="2024-01" db="EMBL/GenBank/DDBJ databases">
        <title>The genomes of 5 underutilized Papilionoideae crops provide insights into root nodulation and disease resistanc.</title>
        <authorList>
            <person name="Jiang F."/>
        </authorList>
    </citation>
    <scope>NUCLEOTIDE SEQUENCE [LARGE SCALE GENOMIC DNA]</scope>
    <source>
        <strain evidence="1">LVBAO_FW01</strain>
        <tissue evidence="1">Leaves</tissue>
    </source>
</reference>